<dbReference type="RefSeq" id="XP_007763075.1">
    <property type="nucleotide sequence ID" value="XM_007764885.1"/>
</dbReference>
<dbReference type="GeneID" id="19200513"/>
<name>A0A5M3N417_CONPW</name>
<dbReference type="EMBL" id="JH711573">
    <property type="protein sequence ID" value="EIW86170.1"/>
    <property type="molecule type" value="Genomic_DNA"/>
</dbReference>
<dbReference type="KEGG" id="cput:CONPUDRAFT_133702"/>
<accession>A0A5M3N417</accession>
<proteinExistence type="predicted"/>
<reference evidence="2" key="1">
    <citation type="journal article" date="2012" name="Science">
        <title>The Paleozoic origin of enzymatic lignin decomposition reconstructed from 31 fungal genomes.</title>
        <authorList>
            <person name="Floudas D."/>
            <person name="Binder M."/>
            <person name="Riley R."/>
            <person name="Barry K."/>
            <person name="Blanchette R.A."/>
            <person name="Henrissat B."/>
            <person name="Martinez A.T."/>
            <person name="Otillar R."/>
            <person name="Spatafora J.W."/>
            <person name="Yadav J.S."/>
            <person name="Aerts A."/>
            <person name="Benoit I."/>
            <person name="Boyd A."/>
            <person name="Carlson A."/>
            <person name="Copeland A."/>
            <person name="Coutinho P.M."/>
            <person name="de Vries R.P."/>
            <person name="Ferreira P."/>
            <person name="Findley K."/>
            <person name="Foster B."/>
            <person name="Gaskell J."/>
            <person name="Glotzer D."/>
            <person name="Gorecki P."/>
            <person name="Heitman J."/>
            <person name="Hesse C."/>
            <person name="Hori C."/>
            <person name="Igarashi K."/>
            <person name="Jurgens J.A."/>
            <person name="Kallen N."/>
            <person name="Kersten P."/>
            <person name="Kohler A."/>
            <person name="Kuees U."/>
            <person name="Kumar T.K.A."/>
            <person name="Kuo A."/>
            <person name="LaButti K."/>
            <person name="Larrondo L.F."/>
            <person name="Lindquist E."/>
            <person name="Ling A."/>
            <person name="Lombard V."/>
            <person name="Lucas S."/>
            <person name="Lundell T."/>
            <person name="Martin R."/>
            <person name="McLaughlin D.J."/>
            <person name="Morgenstern I."/>
            <person name="Morin E."/>
            <person name="Murat C."/>
            <person name="Nagy L.G."/>
            <person name="Nolan M."/>
            <person name="Ohm R.A."/>
            <person name="Patyshakuliyeva A."/>
            <person name="Rokas A."/>
            <person name="Ruiz-Duenas F.J."/>
            <person name="Sabat G."/>
            <person name="Salamov A."/>
            <person name="Samejima M."/>
            <person name="Schmutz J."/>
            <person name="Slot J.C."/>
            <person name="St John F."/>
            <person name="Stenlid J."/>
            <person name="Sun H."/>
            <person name="Sun S."/>
            <person name="Syed K."/>
            <person name="Tsang A."/>
            <person name="Wiebenga A."/>
            <person name="Young D."/>
            <person name="Pisabarro A."/>
            <person name="Eastwood D.C."/>
            <person name="Martin F."/>
            <person name="Cullen D."/>
            <person name="Grigoriev I.V."/>
            <person name="Hibbett D.S."/>
        </authorList>
    </citation>
    <scope>NUCLEOTIDE SEQUENCE [LARGE SCALE GENOMIC DNA]</scope>
    <source>
        <strain evidence="2">RWD-64-598 SS2</strain>
    </source>
</reference>
<evidence type="ECO:0000313" key="1">
    <source>
        <dbReference type="EMBL" id="EIW86170.1"/>
    </source>
</evidence>
<comment type="caution">
    <text evidence="1">The sequence shown here is derived from an EMBL/GenBank/DDBJ whole genome shotgun (WGS) entry which is preliminary data.</text>
</comment>
<protein>
    <submittedName>
        <fullName evidence="1">Uncharacterized protein</fullName>
    </submittedName>
</protein>
<keyword evidence="2" id="KW-1185">Reference proteome</keyword>
<evidence type="ECO:0000313" key="2">
    <source>
        <dbReference type="Proteomes" id="UP000053558"/>
    </source>
</evidence>
<organism evidence="1 2">
    <name type="scientific">Coniophora puteana (strain RWD-64-598)</name>
    <name type="common">Brown rot fungus</name>
    <dbReference type="NCBI Taxonomy" id="741705"/>
    <lineage>
        <taxon>Eukaryota</taxon>
        <taxon>Fungi</taxon>
        <taxon>Dikarya</taxon>
        <taxon>Basidiomycota</taxon>
        <taxon>Agaricomycotina</taxon>
        <taxon>Agaricomycetes</taxon>
        <taxon>Agaricomycetidae</taxon>
        <taxon>Boletales</taxon>
        <taxon>Coniophorineae</taxon>
        <taxon>Coniophoraceae</taxon>
        <taxon>Coniophora</taxon>
    </lineage>
</organism>
<dbReference type="AlphaFoldDB" id="A0A5M3N417"/>
<sequence>MLCNRRSSGSWRWLRRDIKRSVELERRERMEDASYGVLVCVSRACVGAHGRHGRGRRRVCNRAKYSEWLRIRCKAEVLSFVVSFGTARAF</sequence>
<gene>
    <name evidence="1" type="ORF">CONPUDRAFT_133702</name>
</gene>
<dbReference type="Proteomes" id="UP000053558">
    <property type="component" value="Unassembled WGS sequence"/>
</dbReference>